<evidence type="ECO:0000313" key="2">
    <source>
        <dbReference type="Proteomes" id="UP000225176"/>
    </source>
</evidence>
<protein>
    <submittedName>
        <fullName evidence="1">Uncharacterized protein</fullName>
    </submittedName>
</protein>
<dbReference type="EMBL" id="KY224000">
    <property type="protein sequence ID" value="APQ42276.1"/>
    <property type="molecule type" value="Genomic_DNA"/>
</dbReference>
<reference evidence="1 2" key="1">
    <citation type="submission" date="2016-11" db="EMBL/GenBank/DDBJ databases">
        <authorList>
            <person name="Cheung S."/>
            <person name="Hausler R."/>
            <person name="Pastore C.F."/>
            <person name="Perone H."/>
            <person name="Scheidt D."/>
            <person name="Zheng J.C."/>
            <person name="Garlena R.A."/>
            <person name="Russell D.A."/>
            <person name="Pope W.H."/>
            <person name="Jacobs-Sera D."/>
            <person name="Hatfull G.F."/>
        </authorList>
    </citation>
    <scope>NUCLEOTIDE SEQUENCE [LARGE SCALE GENOMIC DNA]</scope>
</reference>
<dbReference type="Proteomes" id="UP000225176">
    <property type="component" value="Segment"/>
</dbReference>
<proteinExistence type="predicted"/>
<sequence length="269" mass="27529">MPTGIIATVDDGYATVDFVNPALRGPGLKAVIDIAGPHAIETITRKGPRRQYKMLVGNAQAAGLLDGDEPGRGRTAGPDLGAAAALVAADPNVNAGADHADWHTPYDEYTSANKYVGTTTVTAARAAAAPAYTGRANAIGGTNAGDTPTHAEVIAHVKRGHPEGGFVGSTPGGEPVYPDPDVSEPTMTWTRAQLDAYAGDMTPPIDTTGLASKQAVLDAIAANPPAGEPSLTWLRIQLDAYAAAMEPSIDTTGLADKQAVLDAIAANQE</sequence>
<organism evidence="1 2">
    <name type="scientific">Mycobacterium phage Rich</name>
    <dbReference type="NCBI Taxonomy" id="1927021"/>
    <lineage>
        <taxon>Viruses</taxon>
        <taxon>Duplodnaviria</taxon>
        <taxon>Heunggongvirae</taxon>
        <taxon>Uroviricota</taxon>
        <taxon>Caudoviricetes</taxon>
        <taxon>Bclasvirinae</taxon>
        <taxon>Acadianvirus</taxon>
        <taxon>Acadianvirus baee</taxon>
    </lineage>
</organism>
<accession>A0A1L6BYV3</accession>
<evidence type="ECO:0000313" key="1">
    <source>
        <dbReference type="EMBL" id="APQ42276.1"/>
    </source>
</evidence>
<gene>
    <name evidence="1" type="primary">15</name>
    <name evidence="1" type="ORF">PBI_RICH_15</name>
</gene>
<name>A0A1L6BYV3_9CAUD</name>